<dbReference type="PRINTS" id="PR00742">
    <property type="entry name" value="GLHYDRLASE35"/>
</dbReference>
<dbReference type="GO" id="GO:0005975">
    <property type="term" value="P:carbohydrate metabolic process"/>
    <property type="evidence" value="ECO:0007669"/>
    <property type="project" value="InterPro"/>
</dbReference>
<dbReference type="OMA" id="FWNIHEQ"/>
<dbReference type="Gene3D" id="3.20.20.80">
    <property type="entry name" value="Glycosidases"/>
    <property type="match status" value="1"/>
</dbReference>
<accession>A0A0N4YRR2</accession>
<dbReference type="PROSITE" id="PS01182">
    <property type="entry name" value="GLYCOSYL_HYDROL_F35"/>
    <property type="match status" value="1"/>
</dbReference>
<reference evidence="14" key="1">
    <citation type="submission" date="2017-02" db="UniProtKB">
        <authorList>
            <consortium name="WormBaseParasite"/>
        </authorList>
    </citation>
    <scope>IDENTIFICATION</scope>
</reference>
<feature type="active site" description="Nucleophile" evidence="6">
    <location>
        <position position="258"/>
    </location>
</feature>
<evidence type="ECO:0000256" key="3">
    <source>
        <dbReference type="ARBA" id="ARBA00022801"/>
    </source>
</evidence>
<feature type="domain" description="Beta-galactosidase 1-like first all-beta" evidence="10">
    <location>
        <begin position="392"/>
        <end position="500"/>
    </location>
</feature>
<evidence type="ECO:0000256" key="7">
    <source>
        <dbReference type="RuleBase" id="RU000675"/>
    </source>
</evidence>
<dbReference type="PIRSF" id="PIRSF006336">
    <property type="entry name" value="B-gal"/>
    <property type="match status" value="1"/>
</dbReference>
<dbReference type="SUPFAM" id="SSF51445">
    <property type="entry name" value="(Trans)glycosidases"/>
    <property type="match status" value="1"/>
</dbReference>
<evidence type="ECO:0000259" key="9">
    <source>
        <dbReference type="Pfam" id="PF01301"/>
    </source>
</evidence>
<evidence type="ECO:0000259" key="10">
    <source>
        <dbReference type="Pfam" id="PF21317"/>
    </source>
</evidence>
<evidence type="ECO:0000313" key="13">
    <source>
        <dbReference type="Proteomes" id="UP000271162"/>
    </source>
</evidence>
<keyword evidence="2" id="KW-0732">Signal</keyword>
<evidence type="ECO:0000259" key="11">
    <source>
        <dbReference type="Pfam" id="PF21467"/>
    </source>
</evidence>
<evidence type="ECO:0000313" key="14">
    <source>
        <dbReference type="WBParaSite" id="NBR_0001993401-mRNA-1"/>
    </source>
</evidence>
<evidence type="ECO:0000256" key="5">
    <source>
        <dbReference type="ARBA" id="ARBA00023295"/>
    </source>
</evidence>
<keyword evidence="4" id="KW-0325">Glycoprotein</keyword>
<evidence type="ECO:0000256" key="8">
    <source>
        <dbReference type="RuleBase" id="RU003679"/>
    </source>
</evidence>
<dbReference type="SUPFAM" id="SSF49785">
    <property type="entry name" value="Galactose-binding domain-like"/>
    <property type="match status" value="1"/>
</dbReference>
<dbReference type="FunFam" id="3.20.20.80:FF:000017">
    <property type="entry name" value="Beta-galactosidase"/>
    <property type="match status" value="1"/>
</dbReference>
<dbReference type="Gene3D" id="2.60.120.260">
    <property type="entry name" value="Galactose-binding domain-like"/>
    <property type="match status" value="2"/>
</dbReference>
<evidence type="ECO:0000256" key="4">
    <source>
        <dbReference type="ARBA" id="ARBA00023180"/>
    </source>
</evidence>
<dbReference type="Proteomes" id="UP000271162">
    <property type="component" value="Unassembled WGS sequence"/>
</dbReference>
<dbReference type="InterPro" id="IPR048913">
    <property type="entry name" value="BetaGal_gal-bd"/>
</dbReference>
<keyword evidence="5 7" id="KW-0326">Glycosidase</keyword>
<feature type="active site" description="Proton donor" evidence="6">
    <location>
        <position position="174"/>
    </location>
</feature>
<dbReference type="Pfam" id="PF21467">
    <property type="entry name" value="BetaGal_gal-bd"/>
    <property type="match status" value="1"/>
</dbReference>
<dbReference type="STRING" id="27835.A0A0N4YRR2"/>
<dbReference type="Pfam" id="PF01301">
    <property type="entry name" value="Glyco_hydro_35"/>
    <property type="match status" value="1"/>
</dbReference>
<organism evidence="14">
    <name type="scientific">Nippostrongylus brasiliensis</name>
    <name type="common">Rat hookworm</name>
    <dbReference type="NCBI Taxonomy" id="27835"/>
    <lineage>
        <taxon>Eukaryota</taxon>
        <taxon>Metazoa</taxon>
        <taxon>Ecdysozoa</taxon>
        <taxon>Nematoda</taxon>
        <taxon>Chromadorea</taxon>
        <taxon>Rhabditida</taxon>
        <taxon>Rhabditina</taxon>
        <taxon>Rhabditomorpha</taxon>
        <taxon>Strongyloidea</taxon>
        <taxon>Heligmosomidae</taxon>
        <taxon>Nippostrongylus</taxon>
    </lineage>
</organism>
<keyword evidence="3 7" id="KW-0378">Hydrolase</keyword>
<reference evidence="12 13" key="2">
    <citation type="submission" date="2018-11" db="EMBL/GenBank/DDBJ databases">
        <authorList>
            <consortium name="Pathogen Informatics"/>
        </authorList>
    </citation>
    <scope>NUCLEOTIDE SEQUENCE [LARGE SCALE GENOMIC DNA]</scope>
</reference>
<dbReference type="PANTHER" id="PTHR23421">
    <property type="entry name" value="BETA-GALACTOSIDASE RELATED"/>
    <property type="match status" value="1"/>
</dbReference>
<dbReference type="EC" id="3.2.1.23" evidence="7"/>
<dbReference type="Pfam" id="PF21317">
    <property type="entry name" value="BetaGal_ABD_1"/>
    <property type="match status" value="1"/>
</dbReference>
<dbReference type="InterPro" id="IPR008979">
    <property type="entry name" value="Galactose-bd-like_sf"/>
</dbReference>
<evidence type="ECO:0000256" key="1">
    <source>
        <dbReference type="ARBA" id="ARBA00009809"/>
    </source>
</evidence>
<comment type="catalytic activity">
    <reaction evidence="7">
        <text>Hydrolysis of terminal non-reducing beta-D-galactose residues in beta-D-galactosides.</text>
        <dbReference type="EC" id="3.2.1.23"/>
    </reaction>
</comment>
<dbReference type="InterPro" id="IPR017853">
    <property type="entry name" value="GH"/>
</dbReference>
<name>A0A0N4YRR2_NIPBR</name>
<dbReference type="GO" id="GO:0004565">
    <property type="term" value="F:beta-galactosidase activity"/>
    <property type="evidence" value="ECO:0007669"/>
    <property type="project" value="UniProtKB-EC"/>
</dbReference>
<gene>
    <name evidence="12" type="ORF">NBR_LOCUS19935</name>
</gene>
<dbReference type="InterPro" id="IPR001944">
    <property type="entry name" value="Glycoside_Hdrlase_35"/>
</dbReference>
<dbReference type="InterPro" id="IPR026283">
    <property type="entry name" value="B-gal_1-like"/>
</dbReference>
<dbReference type="InterPro" id="IPR019801">
    <property type="entry name" value="Glyco_hydro_35_CS"/>
</dbReference>
<dbReference type="EMBL" id="UYSL01024637">
    <property type="protein sequence ID" value="VDL83671.1"/>
    <property type="molecule type" value="Genomic_DNA"/>
</dbReference>
<dbReference type="WBParaSite" id="NBR_0001993401-mRNA-1">
    <property type="protein sequence ID" value="NBR_0001993401-mRNA-1"/>
    <property type="gene ID" value="NBR_0001993401"/>
</dbReference>
<feature type="domain" description="Beta-galactosidase galactose-binding" evidence="11">
    <location>
        <begin position="525"/>
        <end position="581"/>
    </location>
</feature>
<dbReference type="InterPro" id="IPR031330">
    <property type="entry name" value="Gly_Hdrlase_35_cat"/>
</dbReference>
<evidence type="ECO:0000256" key="2">
    <source>
        <dbReference type="ARBA" id="ARBA00022729"/>
    </source>
</evidence>
<sequence>MKNSSPLIDSSSIDSPSFSIDFDNDRFLLDGKPFRYIAGSIHYFRIHPTQWRDRLQRVRALGFNAIQYYIPWNFHEIYEGQYDFSGGRNFTEFSRIASELGMYSLVRLGPYVCGEWENGGLPWWLLNKDITMMRTSEKNFKAVVQKWFSVLLPIIKPLLRQNGGPVLMVQIENEYGSYMACDRMYTAWLRDVVRNALGNDTVLYTTDGNSASYVKCGSVPDTLPTVDFGPTSEKNINISFAVQRKFFPNGRGPLVNSEFYPGWLVLWGQTTASIPSTENIVKSAQYMYSLGANINFYMIHGGTNFGFWNGAEITAPCITSYDYFAPISEAGDVTPKYLAIRSWVKSIPDWSTPPLDVPKNNPKTAYGEVRLVPTGDFSDVPHNSDCIVSKTPKTFEKLGQPFGFVLYARNLETCGKSLEVKELKDFGYVYMNGKHLGTFEHLFNGKSVKTVELDGCTPGDVLYILVENQGRQTYETINDYKGILSDVKLDGKVLNNWVQCKVEIADDYVDVSTADMQEPGKFGSYHGVFHVDVPTDTFLNTTGWGKGVALVNGHNLGRYWARVGPQYTLYVPAPFLKAGENSLVILELEASNNCDESSCTMSFVDQPIYTWNTTTSKADFFAGPRRTNWL</sequence>
<dbReference type="AlphaFoldDB" id="A0A0N4YRR2"/>
<comment type="similarity">
    <text evidence="1 8">Belongs to the glycosyl hydrolase 35 family.</text>
</comment>
<dbReference type="InterPro" id="IPR048912">
    <property type="entry name" value="BetaGal1-like_ABD1"/>
</dbReference>
<protein>
    <recommendedName>
        <fullName evidence="7">Beta-galactosidase</fullName>
        <ecNumber evidence="7">3.2.1.23</ecNumber>
    </recommendedName>
</protein>
<keyword evidence="13" id="KW-1185">Reference proteome</keyword>
<feature type="domain" description="Glycoside hydrolase 35 catalytic" evidence="9">
    <location>
        <begin position="27"/>
        <end position="346"/>
    </location>
</feature>
<evidence type="ECO:0000256" key="6">
    <source>
        <dbReference type="PIRSR" id="PIRSR006336-1"/>
    </source>
</evidence>
<evidence type="ECO:0000313" key="12">
    <source>
        <dbReference type="EMBL" id="VDL83671.1"/>
    </source>
</evidence>
<proteinExistence type="inferred from homology"/>